<accession>A0A5M3T1Z2</accession>
<proteinExistence type="predicted"/>
<reference evidence="1 2" key="1">
    <citation type="journal article" date="2019" name="J Genomics">
        <title>The Draft Genome of a Hydrogen-producing Cyanobacterium, Arthrospira platensis NIES-46.</title>
        <authorList>
            <person name="Suzuki S."/>
            <person name="Yamaguchi H."/>
            <person name="Kawachi M."/>
        </authorList>
    </citation>
    <scope>NUCLEOTIDE SEQUENCE [LARGE SCALE GENOMIC DNA]</scope>
    <source>
        <strain evidence="1 2">NIES-46</strain>
    </source>
</reference>
<name>A0A5M3T1Z2_LIMPL</name>
<dbReference type="GeneID" id="301681558"/>
<dbReference type="Proteomes" id="UP000326169">
    <property type="component" value="Unassembled WGS sequence"/>
</dbReference>
<dbReference type="Pfam" id="PF03683">
    <property type="entry name" value="UPF0175"/>
    <property type="match status" value="1"/>
</dbReference>
<dbReference type="InterPro" id="IPR005368">
    <property type="entry name" value="UPF0175"/>
</dbReference>
<comment type="caution">
    <text evidence="1">The sequence shown here is derived from an EMBL/GenBank/DDBJ whole genome shotgun (WGS) entry which is preliminary data.</text>
</comment>
<evidence type="ECO:0000313" key="2">
    <source>
        <dbReference type="Proteomes" id="UP000326169"/>
    </source>
</evidence>
<dbReference type="EMBL" id="BIMW01000028">
    <property type="protein sequence ID" value="GCE92572.1"/>
    <property type="molecule type" value="Genomic_DNA"/>
</dbReference>
<gene>
    <name evidence="1" type="ORF">NIES46_06120</name>
</gene>
<sequence length="81" mass="9291">MSIFIPEEILKAAELSEDELKVELALILYKKNKISGGQVRAWLGLTVLEFQHELAKRDLCLNYDFEELNQDVQTLKTLGLL</sequence>
<protein>
    <submittedName>
        <fullName evidence="1">Uncharacterized protein</fullName>
    </submittedName>
</protein>
<organism evidence="1 2">
    <name type="scientific">Limnospira platensis NIES-46</name>
    <dbReference type="NCBI Taxonomy" id="1236695"/>
    <lineage>
        <taxon>Bacteria</taxon>
        <taxon>Bacillati</taxon>
        <taxon>Cyanobacteriota</taxon>
        <taxon>Cyanophyceae</taxon>
        <taxon>Oscillatoriophycideae</taxon>
        <taxon>Oscillatoriales</taxon>
        <taxon>Sirenicapillariaceae</taxon>
        <taxon>Limnospira</taxon>
    </lineage>
</organism>
<keyword evidence="2" id="KW-1185">Reference proteome</keyword>
<evidence type="ECO:0000313" key="1">
    <source>
        <dbReference type="EMBL" id="GCE92572.1"/>
    </source>
</evidence>
<dbReference type="RefSeq" id="WP_006615867.1">
    <property type="nucleotide sequence ID" value="NZ_BIMW01000028.1"/>
</dbReference>